<dbReference type="PANTHER" id="PTHR45747">
    <property type="entry name" value="HISTONE-LYSINE N-METHYLTRANSFERASE E(Z)"/>
    <property type="match status" value="1"/>
</dbReference>
<gene>
    <name evidence="11" type="ORF">FPE_LOCUS14271</name>
</gene>
<evidence type="ECO:0000256" key="3">
    <source>
        <dbReference type="ARBA" id="ARBA00022691"/>
    </source>
</evidence>
<feature type="region of interest" description="Disordered" evidence="8">
    <location>
        <begin position="987"/>
        <end position="1006"/>
    </location>
</feature>
<keyword evidence="12" id="KW-1185">Reference proteome</keyword>
<evidence type="ECO:0000256" key="2">
    <source>
        <dbReference type="ARBA" id="ARBA00022679"/>
    </source>
</evidence>
<feature type="compositionally biased region" description="Low complexity" evidence="8">
    <location>
        <begin position="1487"/>
        <end position="1498"/>
    </location>
</feature>
<protein>
    <submittedName>
        <fullName evidence="11">Uncharacterized protein</fullName>
    </submittedName>
</protein>
<feature type="coiled-coil region" evidence="7">
    <location>
        <begin position="328"/>
        <end position="355"/>
    </location>
</feature>
<keyword evidence="1" id="KW-0489">Methyltransferase</keyword>
<evidence type="ECO:0000313" key="12">
    <source>
        <dbReference type="Proteomes" id="UP000834106"/>
    </source>
</evidence>
<dbReference type="GO" id="GO:0031507">
    <property type="term" value="P:heterochromatin formation"/>
    <property type="evidence" value="ECO:0007669"/>
    <property type="project" value="TreeGrafter"/>
</dbReference>
<dbReference type="EMBL" id="OU503043">
    <property type="protein sequence ID" value="CAI9766841.1"/>
    <property type="molecule type" value="Genomic_DNA"/>
</dbReference>
<dbReference type="InterPro" id="IPR025778">
    <property type="entry name" value="Hist-Lys_N-MeTrfase_plant"/>
</dbReference>
<feature type="compositionally biased region" description="Polar residues" evidence="8">
    <location>
        <begin position="1460"/>
        <end position="1469"/>
    </location>
</feature>
<evidence type="ECO:0000259" key="9">
    <source>
        <dbReference type="PROSITE" id="PS50280"/>
    </source>
</evidence>
<dbReference type="GO" id="GO:0050793">
    <property type="term" value="P:regulation of developmental process"/>
    <property type="evidence" value="ECO:0007669"/>
    <property type="project" value="UniProtKB-ARBA"/>
</dbReference>
<dbReference type="InterPro" id="IPR033467">
    <property type="entry name" value="Tesmin/TSO1-like_CXC"/>
</dbReference>
<dbReference type="CDD" id="cd10519">
    <property type="entry name" value="SET_EZH"/>
    <property type="match status" value="1"/>
</dbReference>
<feature type="region of interest" description="Disordered" evidence="8">
    <location>
        <begin position="370"/>
        <end position="390"/>
    </location>
</feature>
<feature type="compositionally biased region" description="Basic and acidic residues" evidence="8">
    <location>
        <begin position="1900"/>
        <end position="1915"/>
    </location>
</feature>
<dbReference type="InterPro" id="IPR008587">
    <property type="entry name" value="FPP_plant"/>
</dbReference>
<dbReference type="InterPro" id="IPR045318">
    <property type="entry name" value="EZH1/2-like"/>
</dbReference>
<feature type="region of interest" description="Disordered" evidence="8">
    <location>
        <begin position="1126"/>
        <end position="1146"/>
    </location>
</feature>
<dbReference type="Pfam" id="PF00856">
    <property type="entry name" value="SET"/>
    <property type="match status" value="1"/>
</dbReference>
<feature type="domain" description="CXC" evidence="10">
    <location>
        <begin position="1663"/>
        <end position="1762"/>
    </location>
</feature>
<evidence type="ECO:0000313" key="11">
    <source>
        <dbReference type="EMBL" id="CAI9766841.1"/>
    </source>
</evidence>
<dbReference type="GO" id="GO:0003682">
    <property type="term" value="F:chromatin binding"/>
    <property type="evidence" value="ECO:0007669"/>
    <property type="project" value="TreeGrafter"/>
</dbReference>
<feature type="compositionally biased region" description="Polar residues" evidence="8">
    <location>
        <begin position="1521"/>
        <end position="1536"/>
    </location>
</feature>
<evidence type="ECO:0000256" key="8">
    <source>
        <dbReference type="SAM" id="MobiDB-lite"/>
    </source>
</evidence>
<keyword evidence="5" id="KW-0804">Transcription</keyword>
<dbReference type="InterPro" id="IPR041355">
    <property type="entry name" value="Pre-SET_CXC"/>
</dbReference>
<dbReference type="FunFam" id="2.170.270.10:FF:000001">
    <property type="entry name" value="Putative histone-lysine N-methyltransferase EZH2"/>
    <property type="match status" value="1"/>
</dbReference>
<evidence type="ECO:0000256" key="1">
    <source>
        <dbReference type="ARBA" id="ARBA00022603"/>
    </source>
</evidence>
<feature type="region of interest" description="Disordered" evidence="8">
    <location>
        <begin position="1377"/>
        <end position="1439"/>
    </location>
</feature>
<feature type="region of interest" description="Disordered" evidence="8">
    <location>
        <begin position="873"/>
        <end position="897"/>
    </location>
</feature>
<reference evidence="11" key="1">
    <citation type="submission" date="2023-05" db="EMBL/GenBank/DDBJ databases">
        <authorList>
            <person name="Huff M."/>
        </authorList>
    </citation>
    <scope>NUCLEOTIDE SEQUENCE</scope>
</reference>
<dbReference type="InterPro" id="IPR001214">
    <property type="entry name" value="SET_dom"/>
</dbReference>
<dbReference type="GO" id="GO:0032259">
    <property type="term" value="P:methylation"/>
    <property type="evidence" value="ECO:0007669"/>
    <property type="project" value="UniProtKB-KW"/>
</dbReference>
<feature type="coiled-coil region" evidence="7">
    <location>
        <begin position="28"/>
        <end position="69"/>
    </location>
</feature>
<dbReference type="SMART" id="SM00317">
    <property type="entry name" value="SET"/>
    <property type="match status" value="1"/>
</dbReference>
<organism evidence="11 12">
    <name type="scientific">Fraxinus pennsylvanica</name>
    <dbReference type="NCBI Taxonomy" id="56036"/>
    <lineage>
        <taxon>Eukaryota</taxon>
        <taxon>Viridiplantae</taxon>
        <taxon>Streptophyta</taxon>
        <taxon>Embryophyta</taxon>
        <taxon>Tracheophyta</taxon>
        <taxon>Spermatophyta</taxon>
        <taxon>Magnoliopsida</taxon>
        <taxon>eudicotyledons</taxon>
        <taxon>Gunneridae</taxon>
        <taxon>Pentapetalae</taxon>
        <taxon>asterids</taxon>
        <taxon>lamiids</taxon>
        <taxon>Lamiales</taxon>
        <taxon>Oleaceae</taxon>
        <taxon>Oleeae</taxon>
        <taxon>Fraxinus</taxon>
    </lineage>
</organism>
<dbReference type="InterPro" id="IPR046341">
    <property type="entry name" value="SET_dom_sf"/>
</dbReference>
<feature type="compositionally biased region" description="Low complexity" evidence="8">
    <location>
        <begin position="1028"/>
        <end position="1043"/>
    </location>
</feature>
<comment type="catalytic activity">
    <reaction evidence="6">
        <text>L-lysyl(27)-[histone H3] + 3 S-adenosyl-L-methionine = N(6),N(6),N(6)-trimethyl-L-lysyl(27)-[histone H3] + 3 S-adenosyl-L-homocysteine + 3 H(+)</text>
        <dbReference type="Rhea" id="RHEA:60292"/>
        <dbReference type="Rhea" id="RHEA-COMP:15535"/>
        <dbReference type="Rhea" id="RHEA-COMP:15548"/>
        <dbReference type="ChEBI" id="CHEBI:15378"/>
        <dbReference type="ChEBI" id="CHEBI:29969"/>
        <dbReference type="ChEBI" id="CHEBI:57856"/>
        <dbReference type="ChEBI" id="CHEBI:59789"/>
        <dbReference type="ChEBI" id="CHEBI:61961"/>
        <dbReference type="EC" id="2.1.1.356"/>
    </reaction>
</comment>
<dbReference type="Pfam" id="PF25996">
    <property type="entry name" value="HTH_CLF_N"/>
    <property type="match status" value="1"/>
</dbReference>
<accession>A0AAD2DWU9</accession>
<keyword evidence="3" id="KW-0949">S-adenosyl-L-methionine</keyword>
<feature type="compositionally biased region" description="Polar residues" evidence="8">
    <location>
        <begin position="1391"/>
        <end position="1403"/>
    </location>
</feature>
<dbReference type="InterPro" id="IPR058609">
    <property type="entry name" value="HTH_CLF-like"/>
</dbReference>
<feature type="compositionally biased region" description="Basic and acidic residues" evidence="8">
    <location>
        <begin position="876"/>
        <end position="894"/>
    </location>
</feature>
<dbReference type="GO" id="GO:0140951">
    <property type="term" value="F:histone H3K27 trimethyltransferase activity"/>
    <property type="evidence" value="ECO:0007669"/>
    <property type="project" value="UniProtKB-EC"/>
</dbReference>
<dbReference type="SMART" id="SM01114">
    <property type="entry name" value="CXC"/>
    <property type="match status" value="1"/>
</dbReference>
<dbReference type="GO" id="GO:0031519">
    <property type="term" value="C:PcG protein complex"/>
    <property type="evidence" value="ECO:0007669"/>
    <property type="project" value="InterPro"/>
</dbReference>
<dbReference type="PROSITE" id="PS50280">
    <property type="entry name" value="SET"/>
    <property type="match status" value="1"/>
</dbReference>
<evidence type="ECO:0000256" key="7">
    <source>
        <dbReference type="SAM" id="Coils"/>
    </source>
</evidence>
<keyword evidence="4" id="KW-0805">Transcription regulation</keyword>
<feature type="region of interest" description="Disordered" evidence="8">
    <location>
        <begin position="1452"/>
        <end position="1538"/>
    </location>
</feature>
<dbReference type="Pfam" id="PF05911">
    <property type="entry name" value="FPP"/>
    <property type="match status" value="1"/>
</dbReference>
<feature type="compositionally biased region" description="Polar residues" evidence="8">
    <location>
        <begin position="371"/>
        <end position="380"/>
    </location>
</feature>
<feature type="compositionally biased region" description="Low complexity" evidence="8">
    <location>
        <begin position="1128"/>
        <end position="1146"/>
    </location>
</feature>
<feature type="coiled-coil region" evidence="7">
    <location>
        <begin position="98"/>
        <end position="125"/>
    </location>
</feature>
<evidence type="ECO:0000259" key="10">
    <source>
        <dbReference type="PROSITE" id="PS51633"/>
    </source>
</evidence>
<feature type="domain" description="SET" evidence="9">
    <location>
        <begin position="1777"/>
        <end position="1892"/>
    </location>
</feature>
<dbReference type="PROSITE" id="PS51576">
    <property type="entry name" value="SAM_MT43_EZ"/>
    <property type="match status" value="1"/>
</dbReference>
<feature type="region of interest" description="Disordered" evidence="8">
    <location>
        <begin position="1018"/>
        <end position="1049"/>
    </location>
</feature>
<name>A0AAD2DWU9_9LAMI</name>
<dbReference type="PANTHER" id="PTHR45747:SF4">
    <property type="entry name" value="HISTONE-LYSINE N-METHYLTRANSFERASE E(Z)"/>
    <property type="match status" value="1"/>
</dbReference>
<dbReference type="Proteomes" id="UP000834106">
    <property type="component" value="Chromosome 8"/>
</dbReference>
<dbReference type="Pfam" id="PF18264">
    <property type="entry name" value="preSET_CXC"/>
    <property type="match status" value="1"/>
</dbReference>
<evidence type="ECO:0000256" key="5">
    <source>
        <dbReference type="ARBA" id="ARBA00023163"/>
    </source>
</evidence>
<keyword evidence="7" id="KW-0175">Coiled coil</keyword>
<dbReference type="SUPFAM" id="SSF82199">
    <property type="entry name" value="SET domain"/>
    <property type="match status" value="1"/>
</dbReference>
<evidence type="ECO:0000256" key="4">
    <source>
        <dbReference type="ARBA" id="ARBA00023015"/>
    </source>
</evidence>
<feature type="compositionally biased region" description="Polar residues" evidence="8">
    <location>
        <begin position="1419"/>
        <end position="1428"/>
    </location>
</feature>
<dbReference type="PROSITE" id="PS51633">
    <property type="entry name" value="CXC"/>
    <property type="match status" value="1"/>
</dbReference>
<feature type="region of interest" description="Disordered" evidence="8">
    <location>
        <begin position="1900"/>
        <end position="1926"/>
    </location>
</feature>
<dbReference type="InterPro" id="IPR026489">
    <property type="entry name" value="CXC_dom"/>
</dbReference>
<feature type="coiled-coil region" evidence="7">
    <location>
        <begin position="152"/>
        <end position="235"/>
    </location>
</feature>
<keyword evidence="2" id="KW-0808">Transferase</keyword>
<sequence length="1926" mass="216081">MDNNSWLWKKKSAEKSLVRDKANISSSINEEELTQAQAQAQAQALLTEKADLKRDIRILNGKLSSALAECNDKDDFSKKQVKIARQAIAGWEKAETEAIYLKQELDNVLQQRKAAEERLGHLDASLKECMRHLQFVREEQERRIHDAMMKMSKEFENTKIKLEEKLVEAGKRLAKLDVENAQLRKALFGKDNLIEDLNKYRAQVEADFNALMSRLESMKKENASLKYEVRVLEKEFDIRSEEREFNRQTSDISQKQHLESVKKIAKLESECQSLRLLVKKRLPGPAAFAKMKDEVAMLGRDQVAMLGRGRKLYPSLVGSMDFSVEVAADTQSKRISFLTEQLHAMEEENRTLKETLNKKPKKLEFSRNMHARTTSRLSQASMSDMGSDDKGSCPESWASALISELEHLKTEKQLGTSSHKLLGTSEMKLMDDFAEMEKLAVVSVDYPAGSSYHSSEEGNAISRLSGLVSSQEFQSDNRVVNKEPGWLGDMLKLLLEQSSATQRSPGEVLEDIKAALAHINNSNLRSLSAEETTNLPDASPSPEVGGHVYQKLANISSSTDASVRRTSYNSSPTKKSSQKFQSSVCLSICKMLELIEGINMPYLENSVAEFYSGKDDKLLSCKNSEFTTGYMVRVFQWKISELSSILQHFACTCKDLLNGTADLEQFAQKVASTLEWIMNHCFSLQDVSSMKEAIRNHFDLDESQSESELDDELINQCAQSNKLHLESNEMLCSPTESSLNCHNRSCQMEEVQQDRRLNVELKNKDSSNADLEVRPQLEFAKSEPFMVQMQEANGILGTLQSEMETMKSKGKIRDQIGMHKMLKEDHKTQLMEANLELNKEISCLENELKKRNNLCKRLEATHHDLQIHLKGMTSKDVPDDRKHGEKRLRNDREATGASQMRVECKEIVLNLDKEVKDLASPIDATLSDKVMTSKRNISHRSSLIDKILAEDNVEMCNLNFSSNKEHIQDGDGHSTAGTDVAIASQGRFTNSSRINHEQDRTMAVSPCKKKDCRELHCGLSSIPPPPAMSESKASPSASGSDPPTTGRQESLLSAQEIQAVIDSFKKQVDLDRCVSIKKHMEENTQKVADVTKSLLKLSMERSNLKIIGADKSVDLLSKRQKDAIDMHNGIGTSNGDNDSSSSQEDGYGSSAILLGSSIAVKNAVRPITLPEVKKLPPYTTWIFLDRNQRMTEDQSVVGRRRIYYDQNGGEALICSDSEEEANDDEEEKKEFAEFEDYILRMTIKEVGLSDAALDLLSQCLCRKSSEIKARYEDLVKSGNATCDVNTGNIDGFVNPYIDKDLDAALDSFDNLFCRRCLVFDCRLHGCSQDLIFPAEKQLPWPCPDVEKKPCGPNCYRQAIHEEKAFTASDNAAAVHIQKRKQGGPSVRKTSKSCPSESASSNAKDISESSDSEIKLMNDVASSPKSKSTGKCGGNKRNSKRIAEHVLVAIRKKQKKIAASDSESVASGSLGSKDMNLQAPRRENNGISSSQKLKSSSSRKSSRKEPLAPDSNKSLQGDAPSGASNEIESKRPVSSSDDTLKKEEFIGESTYKQEVTDDKCWKAFEKALYEKGLLIFGRNSCMIARNLMNGLKTCSEVFKYMHHSENKQFFRACDGAAFTDGYLKADGSEILGNAARRRSRFLRRKGRVRRLKYTWKSAGYHSIRKRISERKDQPCRQFNPCGCQSACGKECPCLVNGTCCEKYCGCPKSCKNRFRGCHCAKSQCRSRQCPCFAADRECDPDVCRNCWISCGDGTLGVPSQRGDNYECRNMKLLLKQQQRVLLGRSDVSGWGAFLKNNVGKHEYLGEYTGELISHREADKRGKIYDRENSSFLFNLNDQFVLDAYRKGDKLKFANHSPDPNCYAKVIMVAGDHRVGIFAKERICAGEELFYDYRYEPDRAPAWAKKPETSGAKREDCAPSNGRAKKHT</sequence>
<proteinExistence type="predicted"/>
<evidence type="ECO:0000256" key="6">
    <source>
        <dbReference type="ARBA" id="ARBA00048568"/>
    </source>
</evidence>
<dbReference type="Gene3D" id="2.170.270.10">
    <property type="entry name" value="SET domain"/>
    <property type="match status" value="1"/>
</dbReference>
<feature type="coiled-coil region" evidence="7">
    <location>
        <begin position="827"/>
        <end position="861"/>
    </location>
</feature>